<reference evidence="9" key="1">
    <citation type="submission" date="2021-03" db="EMBL/GenBank/DDBJ databases">
        <authorList>
            <person name="Tagirdzhanova G."/>
        </authorList>
    </citation>
    <scope>NUCLEOTIDE SEQUENCE</scope>
</reference>
<feature type="domain" description="Mur ligase central" evidence="8">
    <location>
        <begin position="25"/>
        <end position="168"/>
    </location>
</feature>
<dbReference type="PANTHER" id="PTHR11136">
    <property type="entry name" value="FOLYLPOLYGLUTAMATE SYNTHASE-RELATED"/>
    <property type="match status" value="1"/>
</dbReference>
<evidence type="ECO:0000256" key="4">
    <source>
        <dbReference type="ARBA" id="ARBA00022741"/>
    </source>
</evidence>
<dbReference type="AlphaFoldDB" id="A0A8H3F2Y5"/>
<dbReference type="GO" id="GO:0008841">
    <property type="term" value="F:dihydrofolate synthase activity"/>
    <property type="evidence" value="ECO:0007669"/>
    <property type="project" value="UniProtKB-EC"/>
</dbReference>
<evidence type="ECO:0000256" key="2">
    <source>
        <dbReference type="ARBA" id="ARBA00022598"/>
    </source>
</evidence>
<dbReference type="NCBIfam" id="TIGR01499">
    <property type="entry name" value="folC"/>
    <property type="match status" value="1"/>
</dbReference>
<protein>
    <recommendedName>
        <fullName evidence="7">Dihydrofolate synthetase</fullName>
        <ecNumber evidence="7">6.3.2.12</ecNumber>
    </recommendedName>
</protein>
<dbReference type="GO" id="GO:0004326">
    <property type="term" value="F:tetrahydrofolylpolyglutamate synthase activity"/>
    <property type="evidence" value="ECO:0007669"/>
    <property type="project" value="InterPro"/>
</dbReference>
<evidence type="ECO:0000256" key="3">
    <source>
        <dbReference type="ARBA" id="ARBA00022723"/>
    </source>
</evidence>
<dbReference type="SUPFAM" id="SSF53623">
    <property type="entry name" value="MurD-like peptide ligases, catalytic domain"/>
    <property type="match status" value="1"/>
</dbReference>
<dbReference type="GO" id="GO:0005829">
    <property type="term" value="C:cytosol"/>
    <property type="evidence" value="ECO:0007669"/>
    <property type="project" value="TreeGrafter"/>
</dbReference>
<dbReference type="GO" id="GO:0005739">
    <property type="term" value="C:mitochondrion"/>
    <property type="evidence" value="ECO:0007669"/>
    <property type="project" value="TreeGrafter"/>
</dbReference>
<dbReference type="UniPathway" id="UPA00850"/>
<dbReference type="InterPro" id="IPR013221">
    <property type="entry name" value="Mur_ligase_cen"/>
</dbReference>
<dbReference type="GO" id="GO:0006730">
    <property type="term" value="P:one-carbon metabolic process"/>
    <property type="evidence" value="ECO:0007669"/>
    <property type="project" value="UniProtKB-KW"/>
</dbReference>
<dbReference type="PIRSF" id="PIRSF001563">
    <property type="entry name" value="Folylpolyglu_synth"/>
    <property type="match status" value="1"/>
</dbReference>
<comment type="pathway">
    <text evidence="7">Cofactor biosynthesis; tetrahydrofolylpolyglutamate biosynthesis.</text>
</comment>
<name>A0A8H3F2Y5_9LECA</name>
<accession>A0A8H3F2Y5</accession>
<keyword evidence="2 7" id="KW-0436">Ligase</keyword>
<keyword evidence="6" id="KW-0460">Magnesium</keyword>
<dbReference type="Gene3D" id="3.40.1190.10">
    <property type="entry name" value="Mur-like, catalytic domain"/>
    <property type="match status" value="1"/>
</dbReference>
<dbReference type="Pfam" id="PF08245">
    <property type="entry name" value="Mur_ligase_M"/>
    <property type="match status" value="1"/>
</dbReference>
<sequence>MIELGLARITRLLKNTPIPWRAIHVAGTNGKGSVCSYASAMLNAGNISCGRFTSPHLVDRWDCITINEKIVDEDLFREVEAVVKTKDQSEDIKASEFEILTATAFEIFNRKRIEIGVVEVGLGGRNDATNVLEHPAVTVITKIGKDHQSFLGSTLEEIAFHKAGIMKKGVHCIADGSSTTGVLAVLSRNAAEVRAASLLLVPQNLNPAGQVWNVVAKGELMDHQQMNVCLAFEAVKQVLSHYYPSLDPLRLLPSITKAVWPGRLQILNIRSLVGKEQEILLDGAHNSQSAEVLGTYVDQRLREKHCPVTWMIAISKGKDVPDLLRFLLRSGDNLIAVEFGPVDGMPWIWPEEADEILGAARDLGISKCSQTFPGSLSQALRLAVKIADGGPLVAAGSLYLVSDVLRLLEQAKPSGRMNGSILENNFLQFLE</sequence>
<dbReference type="EC" id="6.3.2.12" evidence="7"/>
<comment type="catalytic activity">
    <reaction evidence="7">
        <text>7,8-dihydropteroate + L-glutamate + ATP = 7,8-dihydrofolate + ADP + phosphate + H(+)</text>
        <dbReference type="Rhea" id="RHEA:23584"/>
        <dbReference type="ChEBI" id="CHEBI:15378"/>
        <dbReference type="ChEBI" id="CHEBI:17839"/>
        <dbReference type="ChEBI" id="CHEBI:29985"/>
        <dbReference type="ChEBI" id="CHEBI:30616"/>
        <dbReference type="ChEBI" id="CHEBI:43474"/>
        <dbReference type="ChEBI" id="CHEBI:57451"/>
        <dbReference type="ChEBI" id="CHEBI:456216"/>
        <dbReference type="EC" id="6.3.2.12"/>
    </reaction>
</comment>
<dbReference type="GO" id="GO:0005524">
    <property type="term" value="F:ATP binding"/>
    <property type="evidence" value="ECO:0007669"/>
    <property type="project" value="UniProtKB-KW"/>
</dbReference>
<organism evidence="9 10">
    <name type="scientific">Imshaugia aleurites</name>
    <dbReference type="NCBI Taxonomy" id="172621"/>
    <lineage>
        <taxon>Eukaryota</taxon>
        <taxon>Fungi</taxon>
        <taxon>Dikarya</taxon>
        <taxon>Ascomycota</taxon>
        <taxon>Pezizomycotina</taxon>
        <taxon>Lecanoromycetes</taxon>
        <taxon>OSLEUM clade</taxon>
        <taxon>Lecanoromycetidae</taxon>
        <taxon>Lecanorales</taxon>
        <taxon>Lecanorineae</taxon>
        <taxon>Parmeliaceae</taxon>
        <taxon>Imshaugia</taxon>
    </lineage>
</organism>
<keyword evidence="3" id="KW-0479">Metal-binding</keyword>
<evidence type="ECO:0000313" key="9">
    <source>
        <dbReference type="EMBL" id="CAF9913386.1"/>
    </source>
</evidence>
<dbReference type="InterPro" id="IPR036615">
    <property type="entry name" value="Mur_ligase_C_dom_sf"/>
</dbReference>
<keyword evidence="4 7" id="KW-0547">Nucleotide-binding</keyword>
<dbReference type="EMBL" id="CAJPDT010000011">
    <property type="protein sequence ID" value="CAF9913386.1"/>
    <property type="molecule type" value="Genomic_DNA"/>
</dbReference>
<evidence type="ECO:0000256" key="6">
    <source>
        <dbReference type="ARBA" id="ARBA00022842"/>
    </source>
</evidence>
<evidence type="ECO:0000256" key="5">
    <source>
        <dbReference type="ARBA" id="ARBA00022840"/>
    </source>
</evidence>
<evidence type="ECO:0000256" key="7">
    <source>
        <dbReference type="PIRNR" id="PIRNR001563"/>
    </source>
</evidence>
<dbReference type="Gene3D" id="3.90.190.20">
    <property type="entry name" value="Mur ligase, C-terminal domain"/>
    <property type="match status" value="1"/>
</dbReference>
<keyword evidence="10" id="KW-1185">Reference proteome</keyword>
<keyword evidence="7" id="KW-0554">One-carbon metabolism</keyword>
<dbReference type="PROSITE" id="PS01012">
    <property type="entry name" value="FOLYLPOLYGLU_SYNT_2"/>
    <property type="match status" value="1"/>
</dbReference>
<dbReference type="InterPro" id="IPR036565">
    <property type="entry name" value="Mur-like_cat_sf"/>
</dbReference>
<dbReference type="FunFam" id="3.40.1190.10:FF:000010">
    <property type="entry name" value="Dihydrofolate synthetase"/>
    <property type="match status" value="1"/>
</dbReference>
<dbReference type="Proteomes" id="UP000664534">
    <property type="component" value="Unassembled WGS sequence"/>
</dbReference>
<proteinExistence type="inferred from homology"/>
<evidence type="ECO:0000256" key="1">
    <source>
        <dbReference type="ARBA" id="ARBA00008276"/>
    </source>
</evidence>
<evidence type="ECO:0000313" key="10">
    <source>
        <dbReference type="Proteomes" id="UP000664534"/>
    </source>
</evidence>
<gene>
    <name evidence="9" type="primary">FOL3</name>
    <name evidence="9" type="ORF">IMSHALPRED_001002</name>
</gene>
<dbReference type="InterPro" id="IPR018109">
    <property type="entry name" value="Folylpolyglutamate_synth_CS"/>
</dbReference>
<keyword evidence="5 7" id="KW-0067">ATP-binding</keyword>
<dbReference type="PANTHER" id="PTHR11136:SF0">
    <property type="entry name" value="DIHYDROFOLATE SYNTHETASE-RELATED"/>
    <property type="match status" value="1"/>
</dbReference>
<comment type="caution">
    <text evidence="9">The sequence shown here is derived from an EMBL/GenBank/DDBJ whole genome shotgun (WGS) entry which is preliminary data.</text>
</comment>
<dbReference type="GO" id="GO:0046872">
    <property type="term" value="F:metal ion binding"/>
    <property type="evidence" value="ECO:0007669"/>
    <property type="project" value="UniProtKB-KW"/>
</dbReference>
<dbReference type="SUPFAM" id="SSF53244">
    <property type="entry name" value="MurD-like peptide ligases, peptide-binding domain"/>
    <property type="match status" value="1"/>
</dbReference>
<dbReference type="InterPro" id="IPR001645">
    <property type="entry name" value="Folylpolyglutamate_synth"/>
</dbReference>
<comment type="similarity">
    <text evidence="1 7">Belongs to the folylpolyglutamate synthase family.</text>
</comment>
<evidence type="ECO:0000259" key="8">
    <source>
        <dbReference type="Pfam" id="PF08245"/>
    </source>
</evidence>
<dbReference type="OrthoDB" id="5212574at2759"/>